<sequence>MLGKPDKFSGELDENAKYKDGVTWENWSFVLAAHCMAVDPHMAELMRDAAKVDAEAFAHEDLDEEAQRVNTNLYYILVLTCKDKAQGIVKSVPSGEGLEAWRLLCLEFEPKVLNYLRPKQAAVALSGPAPMDLDALTFGKFGKDSKGRYGKDKNKGKGYDQSAMQPCKYCGKKGHKLMECRKATQDMKDGKITKEDLRKVSKGKGKGKDKSDKANNTPAPDKPKDQDMKCLGYDYDAEEGYIFMLKENETEELDHISGLDHTEVDEYTVNLDSKKEPNHKFNENDESYLIPIEFENDNDGKIEAMVDSCAARSVCPPGFAPRIPREEAGAPPLRQADGTKIYANGCKTVQMQVVGTRRPIRGQFDMRDVRKTIIAVRYLTKGAQGARFDEGGGAVVNPKVSQRTKEMIEYETANNHIKRPLRISKRRGIYSFGVDASTLCPLEGDEPEQAQQPAEQEEEIETDEARLPKVKKERYKPTAEEIAIHEKTHMPYRDWCKWCLWGRGKEDGRKKARPEEAPTIPVISMDYCFVNAELETEMVNILVMVQKPEDAVASIMVIHKGPSECVNSAVEFYLDVWGAADIILKGDQEPSLQAVITAVKNRRKHSTQVEKAKLEVKIGPKSLIMPWLVRHVSYLLTRFATKTDGRTAWERRGRAKFKSELGKIGQAIDYEIQAKDYSKLEPRRGEGIFLGRRDESDEIIVGTSRGIEHARTMKLRATGDKYNKEVCNTFIGVPWNPRGLEVKDQNEVVRGRKYITTALIEEHGPTDGCAACEGNASIHNARCRTRFAKIFEEAEPRIEMAAGDQPGREEAMEIGIIMSITKDEDRHVCEELEPRVNYDKLVGDGVYRDAYTGEELLKELVINGRTKEMKSMEEFEVFEWVPLEVWTKPFDTKWIDSKKYDLQNNEWIVRRKKLGLYDISVAFFHASLKEPQYCWPPPEQRRPGMLWKLQKAMYGTPEASMLFQGEVRDNFSQNGCEELKTVCCLYYHPGKDSLCAGHGDDLVVEAYDEELDEFDKLMANRFKVKPQPRVGPGGAAEGTSLNRTVLWGEEGFGILPGPKLVLKMVELYELKQAKPAETPSSKHTAKGVREAEDRVGRQNSTLYRICGGIAQYMAGDRWDIQEAVRDQSCSCNDPRVRHILKQERLVRYLKGTADIVIFYPYQQETFKVTASVDADWA</sequence>
<proteinExistence type="predicted"/>
<evidence type="ECO:0000313" key="4">
    <source>
        <dbReference type="EMBL" id="CAK0865676.1"/>
    </source>
</evidence>
<dbReference type="EMBL" id="CAUYUJ010016473">
    <property type="protein sequence ID" value="CAK0865676.1"/>
    <property type="molecule type" value="Genomic_DNA"/>
</dbReference>
<keyword evidence="1" id="KW-0863">Zinc-finger</keyword>
<feature type="domain" description="CCHC-type" evidence="3">
    <location>
        <begin position="167"/>
        <end position="182"/>
    </location>
</feature>
<gene>
    <name evidence="4" type="ORF">PCOR1329_LOCUS53129</name>
</gene>
<comment type="caution">
    <text evidence="4">The sequence shown here is derived from an EMBL/GenBank/DDBJ whole genome shotgun (WGS) entry which is preliminary data.</text>
</comment>
<evidence type="ECO:0000259" key="3">
    <source>
        <dbReference type="PROSITE" id="PS50158"/>
    </source>
</evidence>
<evidence type="ECO:0000256" key="1">
    <source>
        <dbReference type="PROSITE-ProRule" id="PRU00047"/>
    </source>
</evidence>
<name>A0ABN9V3D0_9DINO</name>
<evidence type="ECO:0000313" key="5">
    <source>
        <dbReference type="Proteomes" id="UP001189429"/>
    </source>
</evidence>
<organism evidence="4 5">
    <name type="scientific">Prorocentrum cordatum</name>
    <dbReference type="NCBI Taxonomy" id="2364126"/>
    <lineage>
        <taxon>Eukaryota</taxon>
        <taxon>Sar</taxon>
        <taxon>Alveolata</taxon>
        <taxon>Dinophyceae</taxon>
        <taxon>Prorocentrales</taxon>
        <taxon>Prorocentraceae</taxon>
        <taxon>Prorocentrum</taxon>
    </lineage>
</organism>
<feature type="region of interest" description="Disordered" evidence="2">
    <location>
        <begin position="191"/>
        <end position="228"/>
    </location>
</feature>
<dbReference type="PROSITE" id="PS50158">
    <property type="entry name" value="ZF_CCHC"/>
    <property type="match status" value="1"/>
</dbReference>
<evidence type="ECO:0000256" key="2">
    <source>
        <dbReference type="SAM" id="MobiDB-lite"/>
    </source>
</evidence>
<dbReference type="InterPro" id="IPR001878">
    <property type="entry name" value="Znf_CCHC"/>
</dbReference>
<dbReference type="Proteomes" id="UP001189429">
    <property type="component" value="Unassembled WGS sequence"/>
</dbReference>
<keyword evidence="5" id="KW-1185">Reference proteome</keyword>
<protein>
    <recommendedName>
        <fullName evidence="3">CCHC-type domain-containing protein</fullName>
    </recommendedName>
</protein>
<accession>A0ABN9V3D0</accession>
<keyword evidence="1" id="KW-0862">Zinc</keyword>
<feature type="non-terminal residue" evidence="4">
    <location>
        <position position="1177"/>
    </location>
</feature>
<keyword evidence="1" id="KW-0479">Metal-binding</keyword>
<reference evidence="4" key="1">
    <citation type="submission" date="2023-10" db="EMBL/GenBank/DDBJ databases">
        <authorList>
            <person name="Chen Y."/>
            <person name="Shah S."/>
            <person name="Dougan E. K."/>
            <person name="Thang M."/>
            <person name="Chan C."/>
        </authorList>
    </citation>
    <scope>NUCLEOTIDE SEQUENCE [LARGE SCALE GENOMIC DNA]</scope>
</reference>